<accession>A0A495CYB6</accession>
<dbReference type="Proteomes" id="UP000273675">
    <property type="component" value="Unassembled WGS sequence"/>
</dbReference>
<feature type="domain" description="PIN like" evidence="1">
    <location>
        <begin position="110"/>
        <end position="233"/>
    </location>
</feature>
<gene>
    <name evidence="2" type="ORF">C7435_3272</name>
</gene>
<protein>
    <recommendedName>
        <fullName evidence="1">PIN like domain-containing protein</fullName>
    </recommendedName>
</protein>
<reference evidence="2 3" key="1">
    <citation type="submission" date="2018-10" db="EMBL/GenBank/DDBJ databases">
        <title>Genomic Encyclopedia of Type Strains, Phase IV (KMG-IV): sequencing the most valuable type-strain genomes for metagenomic binning, comparative biology and taxonomic classification.</title>
        <authorList>
            <person name="Goeker M."/>
        </authorList>
    </citation>
    <scope>NUCLEOTIDE SEQUENCE [LARGE SCALE GENOMIC DNA]</scope>
    <source>
        <strain evidence="2 3">DSM 4734</strain>
    </source>
</reference>
<evidence type="ECO:0000313" key="2">
    <source>
        <dbReference type="EMBL" id="RKQ89570.1"/>
    </source>
</evidence>
<dbReference type="Pfam" id="PF18476">
    <property type="entry name" value="PIN_8"/>
    <property type="match status" value="1"/>
</dbReference>
<dbReference type="RefSeq" id="WP_147422737.1">
    <property type="nucleotide sequence ID" value="NZ_RBIM01000009.1"/>
</dbReference>
<proteinExistence type="predicted"/>
<sequence length="275" mass="30677">MFSVASSDRIFARVKEVLDRRKSVEVVSPVIAAVQGRSSSVPLTRTAIGVDANVFLRIASHASSADLIDYLNGRHTAPVVLPGQAIQEFWNNQLHAVKTYADEVDEALTKLDRVLDKIDDNFNDFRANLQRELSEFRSSHGHVYSEATVRKTVSFLELIQSRAQVPYVPRQQFWEIAQIRQHTKTPPGFMDKGFGDFFVWADFLAGVQMAKSGSTDFELAVLITNDVKKDWSRAGLAHPILVAECQALLGVPFETWNLEQFASRVASDGQCQAPP</sequence>
<dbReference type="AlphaFoldDB" id="A0A495CYB6"/>
<dbReference type="EMBL" id="RBIM01000009">
    <property type="protein sequence ID" value="RKQ89570.1"/>
    <property type="molecule type" value="Genomic_DNA"/>
</dbReference>
<comment type="caution">
    <text evidence="2">The sequence shown here is derived from an EMBL/GenBank/DDBJ whole genome shotgun (WGS) entry which is preliminary data.</text>
</comment>
<evidence type="ECO:0000259" key="1">
    <source>
        <dbReference type="Pfam" id="PF18476"/>
    </source>
</evidence>
<dbReference type="InterPro" id="IPR041578">
    <property type="entry name" value="PIN_8"/>
</dbReference>
<dbReference type="OrthoDB" id="9182727at2"/>
<name>A0A495CYB6_9PROT</name>
<organism evidence="2 3">
    <name type="scientific">Maricaulis maris</name>
    <dbReference type="NCBI Taxonomy" id="74318"/>
    <lineage>
        <taxon>Bacteria</taxon>
        <taxon>Pseudomonadati</taxon>
        <taxon>Pseudomonadota</taxon>
        <taxon>Alphaproteobacteria</taxon>
        <taxon>Maricaulales</taxon>
        <taxon>Maricaulaceae</taxon>
        <taxon>Maricaulis</taxon>
    </lineage>
</organism>
<evidence type="ECO:0000313" key="3">
    <source>
        <dbReference type="Proteomes" id="UP000273675"/>
    </source>
</evidence>